<dbReference type="eggNOG" id="COG5305">
    <property type="taxonomic scope" value="Bacteria"/>
</dbReference>
<gene>
    <name evidence="10" type="ordered locus">Oweho_2316</name>
</gene>
<dbReference type="STRING" id="926562.Oweho_2316"/>
<comment type="subcellular location">
    <subcellularLocation>
        <location evidence="1">Cell membrane</location>
        <topology evidence="1">Multi-pass membrane protein</topology>
    </subcellularLocation>
</comment>
<reference evidence="10 11" key="1">
    <citation type="journal article" date="2012" name="Stand. Genomic Sci.">
        <title>Genome sequence of the orange-pigmented seawater bacterium Owenweeksia hongkongensis type strain (UST20020801(T)).</title>
        <authorList>
            <person name="Riedel T."/>
            <person name="Held B."/>
            <person name="Nolan M."/>
            <person name="Lucas S."/>
            <person name="Lapidus A."/>
            <person name="Tice H."/>
            <person name="Del Rio T.G."/>
            <person name="Cheng J.F."/>
            <person name="Han C."/>
            <person name="Tapia R."/>
            <person name="Goodwin L.A."/>
            <person name="Pitluck S."/>
            <person name="Liolios K."/>
            <person name="Mavromatis K."/>
            <person name="Pagani I."/>
            <person name="Ivanova N."/>
            <person name="Mikhailova N."/>
            <person name="Pati A."/>
            <person name="Chen A."/>
            <person name="Palaniappan K."/>
            <person name="Rohde M."/>
            <person name="Tindall B.J."/>
            <person name="Detter J.C."/>
            <person name="Goker M."/>
            <person name="Woyke T."/>
            <person name="Bristow J."/>
            <person name="Eisen J.A."/>
            <person name="Markowitz V."/>
            <person name="Hugenholtz P."/>
            <person name="Klenk H.P."/>
            <person name="Kyrpides N.C."/>
        </authorList>
    </citation>
    <scope>NUCLEOTIDE SEQUENCE</scope>
    <source>
        <strain evidence="11">DSM 17368 / JCM 12287 / NRRL B-23963</strain>
    </source>
</reference>
<evidence type="ECO:0000256" key="8">
    <source>
        <dbReference type="SAM" id="Phobius"/>
    </source>
</evidence>
<dbReference type="PANTHER" id="PTHR33908:SF11">
    <property type="entry name" value="MEMBRANE PROTEIN"/>
    <property type="match status" value="1"/>
</dbReference>
<organism evidence="10 11">
    <name type="scientific">Owenweeksia hongkongensis (strain DSM 17368 / CIP 108786 / JCM 12287 / NRRL B-23963 / UST20020801)</name>
    <dbReference type="NCBI Taxonomy" id="926562"/>
    <lineage>
        <taxon>Bacteria</taxon>
        <taxon>Pseudomonadati</taxon>
        <taxon>Bacteroidota</taxon>
        <taxon>Flavobacteriia</taxon>
        <taxon>Flavobacteriales</taxon>
        <taxon>Owenweeksiaceae</taxon>
        <taxon>Owenweeksia</taxon>
    </lineage>
</organism>
<keyword evidence="5 8" id="KW-0812">Transmembrane</keyword>
<protein>
    <recommendedName>
        <fullName evidence="9">Glycosyltransferase RgtA/B/C/D-like domain-containing protein</fullName>
    </recommendedName>
</protein>
<keyword evidence="6 8" id="KW-1133">Transmembrane helix</keyword>
<feature type="transmembrane region" description="Helical" evidence="8">
    <location>
        <begin position="331"/>
        <end position="347"/>
    </location>
</feature>
<evidence type="ECO:0000313" key="10">
    <source>
        <dbReference type="EMBL" id="AEV33288.1"/>
    </source>
</evidence>
<dbReference type="PANTHER" id="PTHR33908">
    <property type="entry name" value="MANNOSYLTRANSFERASE YKCB-RELATED"/>
    <property type="match status" value="1"/>
</dbReference>
<keyword evidence="2" id="KW-1003">Cell membrane</keyword>
<dbReference type="GO" id="GO:0009103">
    <property type="term" value="P:lipopolysaccharide biosynthetic process"/>
    <property type="evidence" value="ECO:0007669"/>
    <property type="project" value="UniProtKB-ARBA"/>
</dbReference>
<evidence type="ECO:0000256" key="2">
    <source>
        <dbReference type="ARBA" id="ARBA00022475"/>
    </source>
</evidence>
<keyword evidence="3" id="KW-0328">Glycosyltransferase</keyword>
<sequence>MKRGAYILLFLILALAAALRFYHVSDIPFTHDEFSAVNRTHFDNFSDLIEKGVEVDFHPAGVQVFLYYWTMLGGEGEVWVKVPFILSGILAVGLLFVLAKKRFGTSTAVVSSTLLATVSYSMYYGQIARPYVSGVFLVLLLFLFWQNIVYEKSQKLRDYIGLAVALALCAYNHHFSAVQAAVIAVSGIFMVEANQRKKYFLALVASLILYAPNLPIFWVQIQKGGVGGADGWLGAPESDFFIHYVKYIFNFSWWVYIPVAILFVASFFGKKGKLGTRGLMVLWFAIPFTIGFAYSHLVNPILQVSVLIFAFPFLLLALFGGLAKMDYKKELVLFVVLASVCVYSTIYQRQYYQLFYNSSYDQIVKETMDLDDAGTLHFINSHPEINAHYEKVYGAKGKYEWIENGYNRESLKEKLNQSTDQYLTYGYVSSADPVLMNIMANYFPYMEREVNYDNGSFYALAKSGKEKLYSSERCRYKEQLRIEHEWIPIFNGNLDELIETTDNVIDGNVIIDSTAGTGELHWVWQATDEQGKVLDWRAEKVDLSKNRNETTTSFFSVRVRDTNVPIKGSKVQIMLWNMGKRKIYMNHACLKIREGNPLLYGLQHELK</sequence>
<feature type="transmembrane region" description="Helical" evidence="8">
    <location>
        <begin position="78"/>
        <end position="99"/>
    </location>
</feature>
<dbReference type="HOGENOM" id="CLU_449662_0_0_10"/>
<evidence type="ECO:0000256" key="4">
    <source>
        <dbReference type="ARBA" id="ARBA00022679"/>
    </source>
</evidence>
<dbReference type="RefSeq" id="WP_014202637.1">
    <property type="nucleotide sequence ID" value="NC_016599.1"/>
</dbReference>
<evidence type="ECO:0000256" key="3">
    <source>
        <dbReference type="ARBA" id="ARBA00022676"/>
    </source>
</evidence>
<dbReference type="GO" id="GO:0016763">
    <property type="term" value="F:pentosyltransferase activity"/>
    <property type="evidence" value="ECO:0007669"/>
    <property type="project" value="TreeGrafter"/>
</dbReference>
<dbReference type="OrthoDB" id="1114881at2"/>
<feature type="transmembrane region" description="Helical" evidence="8">
    <location>
        <begin position="241"/>
        <end position="265"/>
    </location>
</feature>
<evidence type="ECO:0000256" key="1">
    <source>
        <dbReference type="ARBA" id="ARBA00004651"/>
    </source>
</evidence>
<keyword evidence="7 8" id="KW-0472">Membrane</keyword>
<dbReference type="InterPro" id="IPR050297">
    <property type="entry name" value="LipidA_mod_glycosyltrf_83"/>
</dbReference>
<feature type="transmembrane region" description="Helical" evidence="8">
    <location>
        <begin position="301"/>
        <end position="319"/>
    </location>
</feature>
<evidence type="ECO:0000313" key="11">
    <source>
        <dbReference type="Proteomes" id="UP000005631"/>
    </source>
</evidence>
<dbReference type="EMBL" id="CP003156">
    <property type="protein sequence ID" value="AEV33288.1"/>
    <property type="molecule type" value="Genomic_DNA"/>
</dbReference>
<name>G8R5L4_OWEHD</name>
<feature type="transmembrane region" description="Helical" evidence="8">
    <location>
        <begin position="131"/>
        <end position="150"/>
    </location>
</feature>
<keyword evidence="4" id="KW-0808">Transferase</keyword>
<dbReference type="KEGG" id="oho:Oweho_2316"/>
<dbReference type="AlphaFoldDB" id="G8R5L4"/>
<feature type="domain" description="Glycosyltransferase RgtA/B/C/D-like" evidence="9">
    <location>
        <begin position="58"/>
        <end position="214"/>
    </location>
</feature>
<evidence type="ECO:0000256" key="7">
    <source>
        <dbReference type="ARBA" id="ARBA00023136"/>
    </source>
</evidence>
<evidence type="ECO:0000259" key="9">
    <source>
        <dbReference type="Pfam" id="PF13231"/>
    </source>
</evidence>
<evidence type="ECO:0000256" key="6">
    <source>
        <dbReference type="ARBA" id="ARBA00022989"/>
    </source>
</evidence>
<dbReference type="Pfam" id="PF13231">
    <property type="entry name" value="PMT_2"/>
    <property type="match status" value="1"/>
</dbReference>
<keyword evidence="11" id="KW-1185">Reference proteome</keyword>
<feature type="transmembrane region" description="Helical" evidence="8">
    <location>
        <begin position="277"/>
        <end position="295"/>
    </location>
</feature>
<dbReference type="GO" id="GO:0005886">
    <property type="term" value="C:plasma membrane"/>
    <property type="evidence" value="ECO:0007669"/>
    <property type="project" value="UniProtKB-SubCell"/>
</dbReference>
<accession>G8R5L4</accession>
<dbReference type="InterPro" id="IPR038731">
    <property type="entry name" value="RgtA/B/C-like"/>
</dbReference>
<proteinExistence type="predicted"/>
<feature type="transmembrane region" description="Helical" evidence="8">
    <location>
        <begin position="199"/>
        <end position="221"/>
    </location>
</feature>
<dbReference type="Proteomes" id="UP000005631">
    <property type="component" value="Chromosome"/>
</dbReference>
<evidence type="ECO:0000256" key="5">
    <source>
        <dbReference type="ARBA" id="ARBA00022692"/>
    </source>
</evidence>